<dbReference type="EMBL" id="JAWHQM010000030">
    <property type="protein sequence ID" value="KAK5633191.1"/>
    <property type="molecule type" value="Genomic_DNA"/>
</dbReference>
<comment type="caution">
    <text evidence="1">The sequence shown here is derived from an EMBL/GenBank/DDBJ whole genome shotgun (WGS) entry which is preliminary data.</text>
</comment>
<dbReference type="Proteomes" id="UP001305414">
    <property type="component" value="Unassembled WGS sequence"/>
</dbReference>
<keyword evidence="2" id="KW-1185">Reference proteome</keyword>
<organism evidence="1 2">
    <name type="scientific">Xylaria bambusicola</name>
    <dbReference type="NCBI Taxonomy" id="326684"/>
    <lineage>
        <taxon>Eukaryota</taxon>
        <taxon>Fungi</taxon>
        <taxon>Dikarya</taxon>
        <taxon>Ascomycota</taxon>
        <taxon>Pezizomycotina</taxon>
        <taxon>Sordariomycetes</taxon>
        <taxon>Xylariomycetidae</taxon>
        <taxon>Xylariales</taxon>
        <taxon>Xylariaceae</taxon>
        <taxon>Xylaria</taxon>
    </lineage>
</organism>
<gene>
    <name evidence="1" type="ORF">RRF57_008904</name>
</gene>
<accession>A0AAN7UW26</accession>
<proteinExistence type="predicted"/>
<name>A0AAN7UW26_9PEZI</name>
<sequence>MSKRHRIRAHAELRTPLLRNRLRHPGDSSLRHGIIDLSGVAVDAARRGDVHDAPRLAVAHAEVRRRGPDQLEGRRRVQVHDRVPLVVAHLVYHPVPRVPRVVHEDVQLAVAEGRGLLDQRGLVRCV</sequence>
<protein>
    <submittedName>
        <fullName evidence="1">Uncharacterized protein</fullName>
    </submittedName>
</protein>
<evidence type="ECO:0000313" key="1">
    <source>
        <dbReference type="EMBL" id="KAK5633191.1"/>
    </source>
</evidence>
<dbReference type="AlphaFoldDB" id="A0AAN7UW26"/>
<reference evidence="1 2" key="1">
    <citation type="submission" date="2023-10" db="EMBL/GenBank/DDBJ databases">
        <title>Draft genome sequence of Xylaria bambusicola isolate GMP-LS, the root and basal stem rot pathogen of sugarcane in Indonesia.</title>
        <authorList>
            <person name="Selvaraj P."/>
            <person name="Muralishankar V."/>
            <person name="Muruganantham S."/>
            <person name="Sp S."/>
            <person name="Haryani S."/>
            <person name="Lau K.J.X."/>
            <person name="Naqvi N.I."/>
        </authorList>
    </citation>
    <scope>NUCLEOTIDE SEQUENCE [LARGE SCALE GENOMIC DNA]</scope>
    <source>
        <strain evidence="1">GMP-LS</strain>
    </source>
</reference>
<evidence type="ECO:0000313" key="2">
    <source>
        <dbReference type="Proteomes" id="UP001305414"/>
    </source>
</evidence>